<comment type="catalytic activity">
    <reaction evidence="1">
        <text>Thiol-dependent hydrolysis of ester, thioester, amide, peptide and isopeptide bonds formed by the C-terminal Gly of ubiquitin (a 76-residue protein attached to proteins as an intracellular targeting signal).</text>
        <dbReference type="EC" id="3.4.19.12"/>
    </reaction>
</comment>
<evidence type="ECO:0000256" key="2">
    <source>
        <dbReference type="ARBA" id="ARBA00009085"/>
    </source>
</evidence>
<dbReference type="PROSITE" id="PS50235">
    <property type="entry name" value="USP_3"/>
    <property type="match status" value="1"/>
</dbReference>
<feature type="compositionally biased region" description="Polar residues" evidence="8">
    <location>
        <begin position="1157"/>
        <end position="1170"/>
    </location>
</feature>
<feature type="compositionally biased region" description="Low complexity" evidence="8">
    <location>
        <begin position="1222"/>
        <end position="1233"/>
    </location>
</feature>
<feature type="domain" description="DUSP" evidence="10">
    <location>
        <begin position="90"/>
        <end position="198"/>
    </location>
</feature>
<dbReference type="InterPro" id="IPR006615">
    <property type="entry name" value="Pept_C19_DUSP"/>
</dbReference>
<dbReference type="InterPro" id="IPR001394">
    <property type="entry name" value="Peptidase_C19_UCH"/>
</dbReference>
<feature type="compositionally biased region" description="Low complexity" evidence="8">
    <location>
        <begin position="1"/>
        <end position="20"/>
    </location>
</feature>
<feature type="region of interest" description="Disordered" evidence="8">
    <location>
        <begin position="1215"/>
        <end position="1282"/>
    </location>
</feature>
<dbReference type="SUPFAM" id="SSF54001">
    <property type="entry name" value="Cysteine proteinases"/>
    <property type="match status" value="1"/>
</dbReference>
<dbReference type="Pfam" id="PF00443">
    <property type="entry name" value="UCH"/>
    <property type="match status" value="1"/>
</dbReference>
<dbReference type="PANTHER" id="PTHR21646">
    <property type="entry name" value="UBIQUITIN CARBOXYL-TERMINAL HYDROLASE"/>
    <property type="match status" value="1"/>
</dbReference>
<evidence type="ECO:0000259" key="10">
    <source>
        <dbReference type="PROSITE" id="PS51283"/>
    </source>
</evidence>
<keyword evidence="4" id="KW-0645">Protease</keyword>
<dbReference type="PANTHER" id="PTHR21646:SF24">
    <property type="entry name" value="UBIQUITIN CARBOXYL-TERMINAL HYDROLASE"/>
    <property type="match status" value="1"/>
</dbReference>
<dbReference type="GO" id="GO:0016579">
    <property type="term" value="P:protein deubiquitination"/>
    <property type="evidence" value="ECO:0007669"/>
    <property type="project" value="InterPro"/>
</dbReference>
<organism evidence="11 12">
    <name type="scientific">Armillaria tabescens</name>
    <name type="common">Ringless honey mushroom</name>
    <name type="synonym">Agaricus tabescens</name>
    <dbReference type="NCBI Taxonomy" id="1929756"/>
    <lineage>
        <taxon>Eukaryota</taxon>
        <taxon>Fungi</taxon>
        <taxon>Dikarya</taxon>
        <taxon>Basidiomycota</taxon>
        <taxon>Agaricomycotina</taxon>
        <taxon>Agaricomycetes</taxon>
        <taxon>Agaricomycetidae</taxon>
        <taxon>Agaricales</taxon>
        <taxon>Marasmiineae</taxon>
        <taxon>Physalacriaceae</taxon>
        <taxon>Desarmillaria</taxon>
    </lineage>
</organism>
<dbReference type="CDD" id="cd02674">
    <property type="entry name" value="Peptidase_C19R"/>
    <property type="match status" value="1"/>
</dbReference>
<feature type="compositionally biased region" description="Polar residues" evidence="8">
    <location>
        <begin position="47"/>
        <end position="70"/>
    </location>
</feature>
<evidence type="ECO:0000256" key="6">
    <source>
        <dbReference type="ARBA" id="ARBA00022801"/>
    </source>
</evidence>
<dbReference type="GeneID" id="85359558"/>
<evidence type="ECO:0000256" key="3">
    <source>
        <dbReference type="ARBA" id="ARBA00012759"/>
    </source>
</evidence>
<evidence type="ECO:0000313" key="12">
    <source>
        <dbReference type="Proteomes" id="UP001175211"/>
    </source>
</evidence>
<dbReference type="RefSeq" id="XP_060337693.1">
    <property type="nucleotide sequence ID" value="XM_060476010.1"/>
</dbReference>
<dbReference type="EC" id="3.4.19.12" evidence="3"/>
<dbReference type="InterPro" id="IPR028889">
    <property type="entry name" value="USP"/>
</dbReference>
<dbReference type="Gene3D" id="3.90.70.10">
    <property type="entry name" value="Cysteine proteinases"/>
    <property type="match status" value="2"/>
</dbReference>
<dbReference type="Gene3D" id="3.30.2230.10">
    <property type="entry name" value="DUSP-like"/>
    <property type="match status" value="1"/>
</dbReference>
<dbReference type="PROSITE" id="PS51283">
    <property type="entry name" value="DUSP"/>
    <property type="match status" value="1"/>
</dbReference>
<evidence type="ECO:0000256" key="1">
    <source>
        <dbReference type="ARBA" id="ARBA00000707"/>
    </source>
</evidence>
<keyword evidence="6" id="KW-0378">Hydrolase</keyword>
<dbReference type="SMART" id="SM00695">
    <property type="entry name" value="DUSP"/>
    <property type="match status" value="1"/>
</dbReference>
<sequence length="1305" mass="146887">MNPSQSLPSPADSPSPSLRPLESRKRQRSQSMESDTSSSSQKRTLSDPATQESSGRSPRADQMSTLSLSDPNHDIDTDMEEPITENTPAFAVTPPPEKVLTINKIRLRKMQEGETWYLVSKGWWEKWRKACLGIVDKEGPLQEEDLGAVDNSSLIDEFGNLKSPIVETYDAEFIPQEAWNHFVAWYGEPQCVLPRKAITRSNEVSLELQPPRLRVLRLAQSEVLPDLDAPSHPYVTLSTQDTMKTLCESLASVVAPESPDPLPEYRVWKVEPSGDDFNHPEYPLSEFNINRGTRVKPTDDTLADGLIDTDDAFVVEFKRDNGWLSDTPLTPNTAAVAFEPDPKPLFNSSDSFFNRMGNNYNMTVTTTKTRATVDDYYVSSSPSKPNGRIHRTVEPGTLGLGNMGNTCFMNSALQCLAHTKELAEYFLTGVFRDELNPDNPLGMHGAIAEAFGALLERIWDENGIASSYSPREFKSQLQRFASQFSGYQQHDSQELVAFLLDGLHEDLNRVLKKPYVENPDWEGGGDLELVQLAKKSWEGYKRRNDSVIVDLFQGQYQSTLVCPECKKVSITFDPFMYLTLPLPVKKKWRHTILYIPWDVQKPHVKIPVELGPDASLKDLRALLGRWMGVNPDYLLTLETFQHKFYKNLNDSVLCGEVQDNDVVVCYELPCHAQQSRTYKKQPDDPIIVPMFLADAHVISTSFKPSYSRGDGYFGHPSIMVLKREEAKSVDLMYNAAIERLQRWTTNTRDLYDWQGENSKGSDTDPIQISGVRVTDSLTEIREGGDVVTVQDIVVEEGDIVDAKSVNIGEDDDSMSDNGLQSKSDMEPIKVGPKKGIFTLRLKSDFKDYVSPQVGYYQTKTYESWDKREEDIDNEPVLLRENDALFCEFDENLKAYYFGEERRQFEHARWDTWGMCVHPEYREAQEASAGKKPKDISLQDCLDEFTKEERLGEDDLWYCPKCKKHQQASKKFDLWKVPDVLVVHLKRFSNSRTLRDKIDSFVDFPVEGLDLTAMAGERTVAKRLEDSGIATDTLEFGNLDEPLVYDLFGVDEHMGGLGGGHYRAYAMNHLTDQWHHFDDSYVTLARATDAVNANAYLLFYRRRTSSPLGGQTHAKVEAARLSLTIEDESLEANTTVDTQLPTPPNEEDSYSGTVYPKTPSSSDDFTLSTNHWRPISSAPCSLPSPAADDPPGFDESLDSNDLLGNYDSHALTRSRLDYNFPDPSSSTSPTSSVEAEADLDTDPDLEDEDWQGSSSFRGRASPTWSEIGVDRIASPSDSSLSSYDLNSFADVHARRPDDELPLASAS</sequence>
<dbReference type="PROSITE" id="PS00972">
    <property type="entry name" value="USP_1"/>
    <property type="match status" value="1"/>
</dbReference>
<feature type="compositionally biased region" description="Acidic residues" evidence="8">
    <location>
        <begin position="1234"/>
        <end position="1249"/>
    </location>
</feature>
<comment type="caution">
    <text evidence="11">The sequence shown here is derived from an EMBL/GenBank/DDBJ whole genome shotgun (WGS) entry which is preliminary data.</text>
</comment>
<feature type="compositionally biased region" description="Low complexity" evidence="8">
    <location>
        <begin position="1273"/>
        <end position="1282"/>
    </location>
</feature>
<gene>
    <name evidence="11" type="ORF">EV420DRAFT_1626464</name>
</gene>
<dbReference type="InterPro" id="IPR018200">
    <property type="entry name" value="USP_CS"/>
</dbReference>
<dbReference type="Proteomes" id="UP001175211">
    <property type="component" value="Unassembled WGS sequence"/>
</dbReference>
<accession>A0AA39NK38</accession>
<protein>
    <recommendedName>
        <fullName evidence="3">ubiquitinyl hydrolase 1</fullName>
        <ecNumber evidence="3">3.4.19.12</ecNumber>
    </recommendedName>
</protein>
<dbReference type="GO" id="GO:0004843">
    <property type="term" value="F:cysteine-type deubiquitinase activity"/>
    <property type="evidence" value="ECO:0007669"/>
    <property type="project" value="UniProtKB-EC"/>
</dbReference>
<evidence type="ECO:0000313" key="11">
    <source>
        <dbReference type="EMBL" id="KAK0467101.1"/>
    </source>
</evidence>
<dbReference type="InterPro" id="IPR050185">
    <property type="entry name" value="Ub_carboxyl-term_hydrolase"/>
</dbReference>
<feature type="domain" description="USP" evidence="9">
    <location>
        <begin position="398"/>
        <end position="1102"/>
    </location>
</feature>
<evidence type="ECO:0000256" key="7">
    <source>
        <dbReference type="ARBA" id="ARBA00022807"/>
    </source>
</evidence>
<dbReference type="InterPro" id="IPR038765">
    <property type="entry name" value="Papain-like_cys_pep_sf"/>
</dbReference>
<dbReference type="EMBL" id="JAUEPS010000003">
    <property type="protein sequence ID" value="KAK0467101.1"/>
    <property type="molecule type" value="Genomic_DNA"/>
</dbReference>
<evidence type="ECO:0000256" key="4">
    <source>
        <dbReference type="ARBA" id="ARBA00022670"/>
    </source>
</evidence>
<evidence type="ECO:0000259" key="9">
    <source>
        <dbReference type="PROSITE" id="PS50235"/>
    </source>
</evidence>
<dbReference type="InterPro" id="IPR035927">
    <property type="entry name" value="DUSP-like_sf"/>
</dbReference>
<feature type="region of interest" description="Disordered" evidence="8">
    <location>
        <begin position="1"/>
        <end position="80"/>
    </location>
</feature>
<dbReference type="Pfam" id="PF06337">
    <property type="entry name" value="DUSP"/>
    <property type="match status" value="1"/>
</dbReference>
<dbReference type="PROSITE" id="PS00973">
    <property type="entry name" value="USP_2"/>
    <property type="match status" value="1"/>
</dbReference>
<dbReference type="GO" id="GO:0006508">
    <property type="term" value="P:proteolysis"/>
    <property type="evidence" value="ECO:0007669"/>
    <property type="project" value="UniProtKB-KW"/>
</dbReference>
<name>A0AA39NK38_ARMTA</name>
<evidence type="ECO:0000256" key="8">
    <source>
        <dbReference type="SAM" id="MobiDB-lite"/>
    </source>
</evidence>
<feature type="compositionally biased region" description="Low complexity" evidence="8">
    <location>
        <begin position="29"/>
        <end position="41"/>
    </location>
</feature>
<feature type="compositionally biased region" description="Low complexity" evidence="8">
    <location>
        <begin position="1173"/>
        <end position="1189"/>
    </location>
</feature>
<keyword evidence="7" id="KW-0788">Thiol protease</keyword>
<comment type="similarity">
    <text evidence="2">Belongs to the peptidase C19 family.</text>
</comment>
<reference evidence="11" key="1">
    <citation type="submission" date="2023-06" db="EMBL/GenBank/DDBJ databases">
        <authorList>
            <consortium name="Lawrence Berkeley National Laboratory"/>
            <person name="Ahrendt S."/>
            <person name="Sahu N."/>
            <person name="Indic B."/>
            <person name="Wong-Bajracharya J."/>
            <person name="Merenyi Z."/>
            <person name="Ke H.-M."/>
            <person name="Monk M."/>
            <person name="Kocsube S."/>
            <person name="Drula E."/>
            <person name="Lipzen A."/>
            <person name="Balint B."/>
            <person name="Henrissat B."/>
            <person name="Andreopoulos B."/>
            <person name="Martin F.M."/>
            <person name="Harder C.B."/>
            <person name="Rigling D."/>
            <person name="Ford K.L."/>
            <person name="Foster G.D."/>
            <person name="Pangilinan J."/>
            <person name="Papanicolaou A."/>
            <person name="Barry K."/>
            <person name="LaButti K."/>
            <person name="Viragh M."/>
            <person name="Koriabine M."/>
            <person name="Yan M."/>
            <person name="Riley R."/>
            <person name="Champramary S."/>
            <person name="Plett K.L."/>
            <person name="Tsai I.J."/>
            <person name="Slot J."/>
            <person name="Sipos G."/>
            <person name="Plett J."/>
            <person name="Nagy L.G."/>
            <person name="Grigoriev I.V."/>
        </authorList>
    </citation>
    <scope>NUCLEOTIDE SEQUENCE</scope>
    <source>
        <strain evidence="11">CCBAS 213</strain>
    </source>
</reference>
<keyword evidence="5" id="KW-0833">Ubl conjugation pathway</keyword>
<evidence type="ECO:0000256" key="5">
    <source>
        <dbReference type="ARBA" id="ARBA00022786"/>
    </source>
</evidence>
<feature type="region of interest" description="Disordered" evidence="8">
    <location>
        <begin position="1132"/>
        <end position="1200"/>
    </location>
</feature>
<keyword evidence="12" id="KW-1185">Reference proteome</keyword>
<proteinExistence type="inferred from homology"/>
<dbReference type="SUPFAM" id="SSF143791">
    <property type="entry name" value="DUSP-like"/>
    <property type="match status" value="1"/>
</dbReference>